<dbReference type="PROSITE" id="PS50109">
    <property type="entry name" value="HIS_KIN"/>
    <property type="match status" value="1"/>
</dbReference>
<dbReference type="InterPro" id="IPR005467">
    <property type="entry name" value="His_kinase_dom"/>
</dbReference>
<keyword evidence="7" id="KW-0902">Two-component regulatory system</keyword>
<accession>A0A9D2LUQ4</accession>
<keyword evidence="8" id="KW-0812">Transmembrane</keyword>
<dbReference type="GO" id="GO:0005886">
    <property type="term" value="C:plasma membrane"/>
    <property type="evidence" value="ECO:0007669"/>
    <property type="project" value="TreeGrafter"/>
</dbReference>
<keyword evidence="5" id="KW-0808">Transferase</keyword>
<evidence type="ECO:0000256" key="2">
    <source>
        <dbReference type="ARBA" id="ARBA00004370"/>
    </source>
</evidence>
<evidence type="ECO:0000256" key="8">
    <source>
        <dbReference type="SAM" id="Phobius"/>
    </source>
</evidence>
<comment type="caution">
    <text evidence="10">The sequence shown here is derived from an EMBL/GenBank/DDBJ whole genome shotgun (WGS) entry which is preliminary data.</text>
</comment>
<evidence type="ECO:0000256" key="7">
    <source>
        <dbReference type="ARBA" id="ARBA00023012"/>
    </source>
</evidence>
<dbReference type="Proteomes" id="UP000823842">
    <property type="component" value="Unassembled WGS sequence"/>
</dbReference>
<dbReference type="AlphaFoldDB" id="A0A9D2LUQ4"/>
<dbReference type="InterPro" id="IPR036097">
    <property type="entry name" value="HisK_dim/P_sf"/>
</dbReference>
<dbReference type="CDD" id="cd00075">
    <property type="entry name" value="HATPase"/>
    <property type="match status" value="1"/>
</dbReference>
<evidence type="ECO:0000313" key="10">
    <source>
        <dbReference type="EMBL" id="HJB29584.1"/>
    </source>
</evidence>
<dbReference type="InterPro" id="IPR003661">
    <property type="entry name" value="HisK_dim/P_dom"/>
</dbReference>
<dbReference type="PANTHER" id="PTHR45453">
    <property type="entry name" value="PHOSPHATE REGULON SENSOR PROTEIN PHOR"/>
    <property type="match status" value="1"/>
</dbReference>
<dbReference type="SMART" id="SM00387">
    <property type="entry name" value="HATPase_c"/>
    <property type="match status" value="1"/>
</dbReference>
<comment type="subcellular location">
    <subcellularLocation>
        <location evidence="2">Membrane</location>
    </subcellularLocation>
</comment>
<evidence type="ECO:0000256" key="6">
    <source>
        <dbReference type="ARBA" id="ARBA00022777"/>
    </source>
</evidence>
<dbReference type="InterPro" id="IPR004358">
    <property type="entry name" value="Sig_transdc_His_kin-like_C"/>
</dbReference>
<evidence type="ECO:0000256" key="4">
    <source>
        <dbReference type="ARBA" id="ARBA00022553"/>
    </source>
</evidence>
<keyword evidence="8" id="KW-0472">Membrane</keyword>
<comment type="catalytic activity">
    <reaction evidence="1">
        <text>ATP + protein L-histidine = ADP + protein N-phospho-L-histidine.</text>
        <dbReference type="EC" id="2.7.13.3"/>
    </reaction>
</comment>
<dbReference type="EC" id="2.7.13.3" evidence="3"/>
<dbReference type="InterPro" id="IPR003594">
    <property type="entry name" value="HATPase_dom"/>
</dbReference>
<proteinExistence type="predicted"/>
<dbReference type="Pfam" id="PF00512">
    <property type="entry name" value="HisKA"/>
    <property type="match status" value="1"/>
</dbReference>
<keyword evidence="8" id="KW-1133">Transmembrane helix</keyword>
<dbReference type="SMART" id="SM00388">
    <property type="entry name" value="HisKA"/>
    <property type="match status" value="1"/>
</dbReference>
<evidence type="ECO:0000313" key="11">
    <source>
        <dbReference type="Proteomes" id="UP000823842"/>
    </source>
</evidence>
<evidence type="ECO:0000256" key="5">
    <source>
        <dbReference type="ARBA" id="ARBA00022679"/>
    </source>
</evidence>
<dbReference type="CDD" id="cd00082">
    <property type="entry name" value="HisKA"/>
    <property type="match status" value="1"/>
</dbReference>
<dbReference type="GO" id="GO:0016036">
    <property type="term" value="P:cellular response to phosphate starvation"/>
    <property type="evidence" value="ECO:0007669"/>
    <property type="project" value="TreeGrafter"/>
</dbReference>
<dbReference type="InterPro" id="IPR050351">
    <property type="entry name" value="BphY/WalK/GraS-like"/>
</dbReference>
<dbReference type="SUPFAM" id="SSF47384">
    <property type="entry name" value="Homodimeric domain of signal transducing histidine kinase"/>
    <property type="match status" value="1"/>
</dbReference>
<keyword evidence="6 10" id="KW-0418">Kinase</keyword>
<dbReference type="Gene3D" id="3.30.565.10">
    <property type="entry name" value="Histidine kinase-like ATPase, C-terminal domain"/>
    <property type="match status" value="1"/>
</dbReference>
<dbReference type="PANTHER" id="PTHR45453:SF1">
    <property type="entry name" value="PHOSPHATE REGULON SENSOR PROTEIN PHOR"/>
    <property type="match status" value="1"/>
</dbReference>
<reference evidence="10" key="2">
    <citation type="submission" date="2021-04" db="EMBL/GenBank/DDBJ databases">
        <authorList>
            <person name="Gilroy R."/>
        </authorList>
    </citation>
    <scope>NUCLEOTIDE SEQUENCE</scope>
    <source>
        <strain evidence="10">ChiSjej1B19-5720</strain>
    </source>
</reference>
<sequence length="471" mass="53411">MKDRWKLNPFFRLFALFLLLVILFIAAGIGLFYFFFSIPEPEGLSLATWPNRFTDNFSIWMENDRGTLQIEEMGLERLDEYGLWLQVIDESGQEVFSHNKPEDFPASYTASELLAFSTSAYADGYTIFVSSFEKTGQTWNYLIGFPYAIGKSVLYYNGETVSRLSPVFRLLIFSVFFAGAALFLIYGFWLTRQMGKITRGIGNISLRTYQPIPEKGLFNSVYAALNKMDREIRHSDQLMEETERVRREWITNITHDLKTPLSPVKGYAELLADGPAVDNQTVQEYGSIILKNVDYAEKLMNDLKLTYQLESGAFPFHPQQVRLVRYLKELVIDIANDPIFSNRDIEFESENNLSELTAAIDPDLFRRAVGNLVINALIHNSSNTKVIVSVSEDKWKGIYITVRDNGVGIKEEEQAELFTRYYRGTNTKEKSEGSGLGLAIAKQIVILHGGDIVVKSKSGEGTAFSILLPAN</sequence>
<dbReference type="EMBL" id="DWYZ01000233">
    <property type="protein sequence ID" value="HJB29584.1"/>
    <property type="molecule type" value="Genomic_DNA"/>
</dbReference>
<dbReference type="PRINTS" id="PR00344">
    <property type="entry name" value="BCTRLSENSOR"/>
</dbReference>
<dbReference type="GO" id="GO:0004721">
    <property type="term" value="F:phosphoprotein phosphatase activity"/>
    <property type="evidence" value="ECO:0007669"/>
    <property type="project" value="TreeGrafter"/>
</dbReference>
<dbReference type="Gene3D" id="1.10.287.130">
    <property type="match status" value="1"/>
</dbReference>
<feature type="transmembrane region" description="Helical" evidence="8">
    <location>
        <begin position="167"/>
        <end position="189"/>
    </location>
</feature>
<dbReference type="SUPFAM" id="SSF55874">
    <property type="entry name" value="ATPase domain of HSP90 chaperone/DNA topoisomerase II/histidine kinase"/>
    <property type="match status" value="1"/>
</dbReference>
<name>A0A9D2LUQ4_9FIRM</name>
<gene>
    <name evidence="10" type="ORF">IAA06_12465</name>
</gene>
<dbReference type="Pfam" id="PF02518">
    <property type="entry name" value="HATPase_c"/>
    <property type="match status" value="1"/>
</dbReference>
<reference evidence="10" key="1">
    <citation type="journal article" date="2021" name="PeerJ">
        <title>Extensive microbial diversity within the chicken gut microbiome revealed by metagenomics and culture.</title>
        <authorList>
            <person name="Gilroy R."/>
            <person name="Ravi A."/>
            <person name="Getino M."/>
            <person name="Pursley I."/>
            <person name="Horton D.L."/>
            <person name="Alikhan N.F."/>
            <person name="Baker D."/>
            <person name="Gharbi K."/>
            <person name="Hall N."/>
            <person name="Watson M."/>
            <person name="Adriaenssens E.M."/>
            <person name="Foster-Nyarko E."/>
            <person name="Jarju S."/>
            <person name="Secka A."/>
            <person name="Antonio M."/>
            <person name="Oren A."/>
            <person name="Chaudhuri R.R."/>
            <person name="La Ragione R."/>
            <person name="Hildebrand F."/>
            <person name="Pallen M.J."/>
        </authorList>
    </citation>
    <scope>NUCLEOTIDE SEQUENCE</scope>
    <source>
        <strain evidence="10">ChiSjej1B19-5720</strain>
    </source>
</reference>
<organism evidence="10 11">
    <name type="scientific">Candidatus Blautia faecavium</name>
    <dbReference type="NCBI Taxonomy" id="2838487"/>
    <lineage>
        <taxon>Bacteria</taxon>
        <taxon>Bacillati</taxon>
        <taxon>Bacillota</taxon>
        <taxon>Clostridia</taxon>
        <taxon>Lachnospirales</taxon>
        <taxon>Lachnospiraceae</taxon>
        <taxon>Blautia</taxon>
    </lineage>
</organism>
<keyword evidence="4" id="KW-0597">Phosphoprotein</keyword>
<evidence type="ECO:0000259" key="9">
    <source>
        <dbReference type="PROSITE" id="PS50109"/>
    </source>
</evidence>
<evidence type="ECO:0000256" key="3">
    <source>
        <dbReference type="ARBA" id="ARBA00012438"/>
    </source>
</evidence>
<protein>
    <recommendedName>
        <fullName evidence="3">histidine kinase</fullName>
        <ecNumber evidence="3">2.7.13.3</ecNumber>
    </recommendedName>
</protein>
<feature type="transmembrane region" description="Helical" evidence="8">
    <location>
        <begin position="12"/>
        <end position="36"/>
    </location>
</feature>
<feature type="domain" description="Histidine kinase" evidence="9">
    <location>
        <begin position="252"/>
        <end position="471"/>
    </location>
</feature>
<dbReference type="InterPro" id="IPR036890">
    <property type="entry name" value="HATPase_C_sf"/>
</dbReference>
<dbReference type="GO" id="GO:0000155">
    <property type="term" value="F:phosphorelay sensor kinase activity"/>
    <property type="evidence" value="ECO:0007669"/>
    <property type="project" value="InterPro"/>
</dbReference>
<evidence type="ECO:0000256" key="1">
    <source>
        <dbReference type="ARBA" id="ARBA00000085"/>
    </source>
</evidence>